<keyword evidence="11 14" id="KW-0472">Membrane</keyword>
<feature type="domain" description="Secretin/TonB short N-terminal" evidence="17">
    <location>
        <begin position="51"/>
        <end position="102"/>
    </location>
</feature>
<evidence type="ECO:0000259" key="17">
    <source>
        <dbReference type="SMART" id="SM00965"/>
    </source>
</evidence>
<keyword evidence="5" id="KW-0410">Iron transport</keyword>
<dbReference type="InterPro" id="IPR010105">
    <property type="entry name" value="TonB_sidphr_rcpt"/>
</dbReference>
<evidence type="ECO:0000256" key="14">
    <source>
        <dbReference type="PROSITE-ProRule" id="PRU01360"/>
    </source>
</evidence>
<comment type="similarity">
    <text evidence="2 14 15">Belongs to the TonB-dependent receptor family.</text>
</comment>
<keyword evidence="3 14" id="KW-0813">Transport</keyword>
<dbReference type="PANTHER" id="PTHR32552">
    <property type="entry name" value="FERRICHROME IRON RECEPTOR-RELATED"/>
    <property type="match status" value="1"/>
</dbReference>
<keyword evidence="9" id="KW-0406">Ion transport</keyword>
<dbReference type="InterPro" id="IPR011662">
    <property type="entry name" value="Secretin/TonB_short_N"/>
</dbReference>
<organism evidence="18 19">
    <name type="scientific">Steroidobacter flavus</name>
    <dbReference type="NCBI Taxonomy" id="1842136"/>
    <lineage>
        <taxon>Bacteria</taxon>
        <taxon>Pseudomonadati</taxon>
        <taxon>Pseudomonadota</taxon>
        <taxon>Gammaproteobacteria</taxon>
        <taxon>Steroidobacterales</taxon>
        <taxon>Steroidobacteraceae</taxon>
        <taxon>Steroidobacter</taxon>
    </lineage>
</organism>
<evidence type="ECO:0000256" key="13">
    <source>
        <dbReference type="ARBA" id="ARBA00023237"/>
    </source>
</evidence>
<keyword evidence="6 14" id="KW-0812">Transmembrane</keyword>
<evidence type="ECO:0000256" key="10">
    <source>
        <dbReference type="ARBA" id="ARBA00023077"/>
    </source>
</evidence>
<feature type="chain" id="PRO_5045180629" evidence="16">
    <location>
        <begin position="22"/>
        <end position="806"/>
    </location>
</feature>
<keyword evidence="10 15" id="KW-0798">TonB box</keyword>
<dbReference type="Proteomes" id="UP001595904">
    <property type="component" value="Unassembled WGS sequence"/>
</dbReference>
<evidence type="ECO:0000256" key="3">
    <source>
        <dbReference type="ARBA" id="ARBA00022448"/>
    </source>
</evidence>
<dbReference type="Pfam" id="PF07715">
    <property type="entry name" value="Plug"/>
    <property type="match status" value="1"/>
</dbReference>
<dbReference type="InterPro" id="IPR000531">
    <property type="entry name" value="Beta-barrel_TonB"/>
</dbReference>
<dbReference type="CDD" id="cd01347">
    <property type="entry name" value="ligand_gated_channel"/>
    <property type="match status" value="1"/>
</dbReference>
<keyword evidence="8" id="KW-0408">Iron</keyword>
<evidence type="ECO:0000313" key="18">
    <source>
        <dbReference type="EMBL" id="MFC4312716.1"/>
    </source>
</evidence>
<keyword evidence="12 18" id="KW-0675">Receptor</keyword>
<comment type="caution">
    <text evidence="18">The sequence shown here is derived from an EMBL/GenBank/DDBJ whole genome shotgun (WGS) entry which is preliminary data.</text>
</comment>
<evidence type="ECO:0000256" key="8">
    <source>
        <dbReference type="ARBA" id="ARBA00023004"/>
    </source>
</evidence>
<keyword evidence="13 14" id="KW-0998">Cell outer membrane</keyword>
<comment type="subcellular location">
    <subcellularLocation>
        <location evidence="1 14">Cell outer membrane</location>
        <topology evidence="1 14">Multi-pass membrane protein</topology>
    </subcellularLocation>
</comment>
<dbReference type="Gene3D" id="3.55.50.30">
    <property type="match status" value="1"/>
</dbReference>
<dbReference type="SUPFAM" id="SSF56935">
    <property type="entry name" value="Porins"/>
    <property type="match status" value="1"/>
</dbReference>
<evidence type="ECO:0000256" key="4">
    <source>
        <dbReference type="ARBA" id="ARBA00022452"/>
    </source>
</evidence>
<proteinExistence type="inferred from homology"/>
<feature type="signal peptide" evidence="16">
    <location>
        <begin position="1"/>
        <end position="21"/>
    </location>
</feature>
<accession>A0ABV8SYL1</accession>
<gene>
    <name evidence="18" type="ORF">ACFPN2_26765</name>
</gene>
<dbReference type="RefSeq" id="WP_380602347.1">
    <property type="nucleotide sequence ID" value="NZ_JBHSDU010000014.1"/>
</dbReference>
<reference evidence="19" key="1">
    <citation type="journal article" date="2019" name="Int. J. Syst. Evol. Microbiol.">
        <title>The Global Catalogue of Microorganisms (GCM) 10K type strain sequencing project: providing services to taxonomists for standard genome sequencing and annotation.</title>
        <authorList>
            <consortium name="The Broad Institute Genomics Platform"/>
            <consortium name="The Broad Institute Genome Sequencing Center for Infectious Disease"/>
            <person name="Wu L."/>
            <person name="Ma J."/>
        </authorList>
    </citation>
    <scope>NUCLEOTIDE SEQUENCE [LARGE SCALE GENOMIC DNA]</scope>
    <source>
        <strain evidence="19">CGMCC 1.10759</strain>
    </source>
</reference>
<evidence type="ECO:0000256" key="1">
    <source>
        <dbReference type="ARBA" id="ARBA00004571"/>
    </source>
</evidence>
<dbReference type="PROSITE" id="PS52016">
    <property type="entry name" value="TONB_DEPENDENT_REC_3"/>
    <property type="match status" value="1"/>
</dbReference>
<dbReference type="EMBL" id="JBHSDU010000014">
    <property type="protein sequence ID" value="MFC4312716.1"/>
    <property type="molecule type" value="Genomic_DNA"/>
</dbReference>
<protein>
    <submittedName>
        <fullName evidence="18">TonB-dependent siderophore receptor</fullName>
    </submittedName>
</protein>
<dbReference type="PANTHER" id="PTHR32552:SF68">
    <property type="entry name" value="FERRICHROME OUTER MEMBRANE TRANSPORTER_PHAGE RECEPTOR"/>
    <property type="match status" value="1"/>
</dbReference>
<name>A0ABV8SYL1_9GAMM</name>
<evidence type="ECO:0000256" key="16">
    <source>
        <dbReference type="SAM" id="SignalP"/>
    </source>
</evidence>
<dbReference type="SMART" id="SM00965">
    <property type="entry name" value="STN"/>
    <property type="match status" value="1"/>
</dbReference>
<evidence type="ECO:0000256" key="6">
    <source>
        <dbReference type="ARBA" id="ARBA00022692"/>
    </source>
</evidence>
<evidence type="ECO:0000256" key="2">
    <source>
        <dbReference type="ARBA" id="ARBA00009810"/>
    </source>
</evidence>
<dbReference type="InterPro" id="IPR039426">
    <property type="entry name" value="TonB-dep_rcpt-like"/>
</dbReference>
<dbReference type="InterPro" id="IPR036942">
    <property type="entry name" value="Beta-barrel_TonB_sf"/>
</dbReference>
<evidence type="ECO:0000256" key="12">
    <source>
        <dbReference type="ARBA" id="ARBA00023170"/>
    </source>
</evidence>
<dbReference type="Pfam" id="PF00593">
    <property type="entry name" value="TonB_dep_Rec_b-barrel"/>
    <property type="match status" value="1"/>
</dbReference>
<sequence>MQLKTLTLLAPIAVYSTWAGAADIREREVDFKIRPQLLASALLDFSEQAKLQVMSQGVNLAERKAPGVSGRLTVANALSMLLADSDLSFVETAPNTIAITPSHPATTVPASNRNFIRLAQAKPMPAAAPARPVEELQEVEVVTVYGRGAQAATIREVPQTVAVFNPEIIEVLSGPHIDDVIRFLPSANNLLGDYALGNNFNIRGSGPSYAYNGMIPSPVKPGRIGLVNVERVEVLKGPSSITYGSMQPGAVINIVTKQPTSEYYSQLGVEVGSFDTYGGSLDLGGPLGDNVGARVNASYQDRGAPFDHWRQVTTVVAPVVSFDLSDRTLLTIEGTFDSISSPNGIYDGRIPTVGTLLPAPNGEIPIETNTGYFAGVTQQTEEYKDVGARLTHEFTDNLSMNVQMTWADVHRWGVDGFGAGLTANNRTITRTITPRDQGSKSFTAAINIATNFDTGSVQHKVIAGVDYLSYRSFGKLGTYAPATGTMPQLDVYDPDYSVLTPLRLTRTTESLFTSSTDAAFIQERATIGDLSLVLGGRYTDSQAETYTTQVATGVRTRAPDTIAKEWSTQIGALYDFTDAFMMYANRSTSFSPRSPVLMRDGTYFTAPETAVQYEVGARYLVPGTSTAINLAIYHIVTPDVLVRDPVDFNFFIPAGELTSKGVELTVAGHVAPGVTAMASYGYNPTEVTKSPIPGQEGLEFQNAPEQTASLVTRYDFSQGTMDGLSLSLATNYVGKRWAEATNQRELPAYTRVDLGLHYRFNDSMEFSLQGNNLTDEDIYSGFQTAVIARNAGRNYMFSVRFTPTAL</sequence>
<dbReference type="NCBIfam" id="TIGR01783">
    <property type="entry name" value="TonB-siderophor"/>
    <property type="match status" value="1"/>
</dbReference>
<keyword evidence="7 16" id="KW-0732">Signal</keyword>
<dbReference type="InterPro" id="IPR012910">
    <property type="entry name" value="Plug_dom"/>
</dbReference>
<evidence type="ECO:0000256" key="11">
    <source>
        <dbReference type="ARBA" id="ARBA00023136"/>
    </source>
</evidence>
<evidence type="ECO:0000313" key="19">
    <source>
        <dbReference type="Proteomes" id="UP001595904"/>
    </source>
</evidence>
<evidence type="ECO:0000256" key="15">
    <source>
        <dbReference type="RuleBase" id="RU003357"/>
    </source>
</evidence>
<keyword evidence="4 14" id="KW-1134">Transmembrane beta strand</keyword>
<dbReference type="Gene3D" id="2.40.170.20">
    <property type="entry name" value="TonB-dependent receptor, beta-barrel domain"/>
    <property type="match status" value="1"/>
</dbReference>
<evidence type="ECO:0000256" key="9">
    <source>
        <dbReference type="ARBA" id="ARBA00023065"/>
    </source>
</evidence>
<evidence type="ECO:0000256" key="5">
    <source>
        <dbReference type="ARBA" id="ARBA00022496"/>
    </source>
</evidence>
<keyword evidence="19" id="KW-1185">Reference proteome</keyword>
<evidence type="ECO:0000256" key="7">
    <source>
        <dbReference type="ARBA" id="ARBA00022729"/>
    </source>
</evidence>
<dbReference type="InterPro" id="IPR037066">
    <property type="entry name" value="Plug_dom_sf"/>
</dbReference>
<dbReference type="Gene3D" id="2.170.130.10">
    <property type="entry name" value="TonB-dependent receptor, plug domain"/>
    <property type="match status" value="1"/>
</dbReference>